<dbReference type="SUPFAM" id="SSF63825">
    <property type="entry name" value="YWTD domain"/>
    <property type="match status" value="1"/>
</dbReference>
<dbReference type="RefSeq" id="WP_150414887.1">
    <property type="nucleotide sequence ID" value="NZ_VYQF01000002.1"/>
</dbReference>
<evidence type="ECO:0000256" key="2">
    <source>
        <dbReference type="ARBA" id="ARBA00009852"/>
    </source>
</evidence>
<organism evidence="6 7">
    <name type="scientific">Ginsengibacter hankyongi</name>
    <dbReference type="NCBI Taxonomy" id="2607284"/>
    <lineage>
        <taxon>Bacteria</taxon>
        <taxon>Pseudomonadati</taxon>
        <taxon>Bacteroidota</taxon>
        <taxon>Chitinophagia</taxon>
        <taxon>Chitinophagales</taxon>
        <taxon>Chitinophagaceae</taxon>
        <taxon>Ginsengibacter</taxon>
    </lineage>
</organism>
<keyword evidence="3" id="KW-1003">Cell membrane</keyword>
<dbReference type="AlphaFoldDB" id="A0A5J5IHT0"/>
<evidence type="ECO:0000256" key="1">
    <source>
        <dbReference type="ARBA" id="ARBA00004236"/>
    </source>
</evidence>
<dbReference type="Proteomes" id="UP000326903">
    <property type="component" value="Unassembled WGS sequence"/>
</dbReference>
<dbReference type="GO" id="GO:0005886">
    <property type="term" value="C:plasma membrane"/>
    <property type="evidence" value="ECO:0007669"/>
    <property type="project" value="UniProtKB-SubCell"/>
</dbReference>
<feature type="chain" id="PRO_5023863364" evidence="5">
    <location>
        <begin position="17"/>
        <end position="309"/>
    </location>
</feature>
<gene>
    <name evidence="6" type="ORF">FW778_11695</name>
</gene>
<sequence length="309" mass="34988">MRLLSFLLILSFPVLFSCKNNNKNHKDPVIVYLPQKNSTDSSSKNNATNFKYDLKNPGHTWKLPAQLVEVSGNTWIDAEHLILIEDLHPVLYYIKIDDKKATLEKTIPFATEDKEKFDIEDVTYVNNTVYALWSHGVLFKITDWQTKPVIDKIKTGLKKENNTEGLCYDPVTKNLFIACKDDPGVPDAKKSTKAVYQFDMENSKLNEKPFLLINKKDFESVANEKISFNPSAIAVHPVTHDIYLLTTRDNKGMAVYSHDGVLKSYQTIDKDLMPQPEGICFSPDGKLYISSEGKKGEAGNLFEFDPSGN</sequence>
<name>A0A5J5IHT0_9BACT</name>
<evidence type="ECO:0000313" key="7">
    <source>
        <dbReference type="Proteomes" id="UP000326903"/>
    </source>
</evidence>
<keyword evidence="5" id="KW-0732">Signal</keyword>
<dbReference type="Pfam" id="PF06977">
    <property type="entry name" value="SdiA-regulated"/>
    <property type="match status" value="1"/>
</dbReference>
<evidence type="ECO:0000256" key="3">
    <source>
        <dbReference type="ARBA" id="ARBA00022475"/>
    </source>
</evidence>
<comment type="caution">
    <text evidence="6">The sequence shown here is derived from an EMBL/GenBank/DDBJ whole genome shotgun (WGS) entry which is preliminary data.</text>
</comment>
<dbReference type="InterPro" id="IPR011042">
    <property type="entry name" value="6-blade_b-propeller_TolB-like"/>
</dbReference>
<evidence type="ECO:0000256" key="4">
    <source>
        <dbReference type="ARBA" id="ARBA00023136"/>
    </source>
</evidence>
<comment type="subcellular location">
    <subcellularLocation>
        <location evidence="1">Cell membrane</location>
    </subcellularLocation>
</comment>
<reference evidence="6 7" key="1">
    <citation type="submission" date="2019-09" db="EMBL/GenBank/DDBJ databases">
        <title>Draft genome sequence of Ginsengibacter sp. BR5-29.</title>
        <authorList>
            <person name="Im W.-T."/>
        </authorList>
    </citation>
    <scope>NUCLEOTIDE SEQUENCE [LARGE SCALE GENOMIC DNA]</scope>
    <source>
        <strain evidence="6 7">BR5-29</strain>
    </source>
</reference>
<dbReference type="InterPro" id="IPR009722">
    <property type="entry name" value="YjiK/CarP"/>
</dbReference>
<evidence type="ECO:0000256" key="5">
    <source>
        <dbReference type="SAM" id="SignalP"/>
    </source>
</evidence>
<evidence type="ECO:0000313" key="6">
    <source>
        <dbReference type="EMBL" id="KAA9039476.1"/>
    </source>
</evidence>
<keyword evidence="4" id="KW-0472">Membrane</keyword>
<feature type="signal peptide" evidence="5">
    <location>
        <begin position="1"/>
        <end position="16"/>
    </location>
</feature>
<dbReference type="PROSITE" id="PS51257">
    <property type="entry name" value="PROKAR_LIPOPROTEIN"/>
    <property type="match status" value="1"/>
</dbReference>
<proteinExistence type="inferred from homology"/>
<accession>A0A5J5IHT0</accession>
<dbReference type="Gene3D" id="2.120.10.30">
    <property type="entry name" value="TolB, C-terminal domain"/>
    <property type="match status" value="1"/>
</dbReference>
<protein>
    <submittedName>
        <fullName evidence="6">Uncharacterized protein</fullName>
    </submittedName>
</protein>
<dbReference type="EMBL" id="VYQF01000002">
    <property type="protein sequence ID" value="KAA9039476.1"/>
    <property type="molecule type" value="Genomic_DNA"/>
</dbReference>
<keyword evidence="7" id="KW-1185">Reference proteome</keyword>
<comment type="similarity">
    <text evidence="2">Belongs to the YjiK family.</text>
</comment>